<evidence type="ECO:0000259" key="1">
    <source>
        <dbReference type="Pfam" id="PF05050"/>
    </source>
</evidence>
<sequence>MFKYLKASFARKKARRVTQEYPVQIDRFNLDGLGTIEFANWLNPLATPVTLTSEMIAFFKKYIKEGDLVIDIGSHIGDTTVPMALCAGPSGMALGFDPNPYVYRILEQNAALNAGKQNIVPVNLAISKEEEEFYFVSSEAAFTNGGISPTKESSHGKFVYPEKIKGVNLKKFLEAKYSDRLNKFSFIKIDTEGYDKEIIKSISDLLSVYKPVIVAESFGDASDEAKLELFDVIAKLGYEISYFEDFDINADVQKLNTRTDITKWKKTINICCIPKK</sequence>
<organism evidence="2 3">
    <name type="scientific">Pinibacter aurantiacus</name>
    <dbReference type="NCBI Taxonomy" id="2851599"/>
    <lineage>
        <taxon>Bacteria</taxon>
        <taxon>Pseudomonadati</taxon>
        <taxon>Bacteroidota</taxon>
        <taxon>Chitinophagia</taxon>
        <taxon>Chitinophagales</taxon>
        <taxon>Chitinophagaceae</taxon>
        <taxon>Pinibacter</taxon>
    </lineage>
</organism>
<dbReference type="Proteomes" id="UP000812270">
    <property type="component" value="Unassembled WGS sequence"/>
</dbReference>
<dbReference type="Pfam" id="PF05050">
    <property type="entry name" value="Methyltransf_21"/>
    <property type="match status" value="1"/>
</dbReference>
<dbReference type="NCBIfam" id="TIGR01444">
    <property type="entry name" value="fkbM_fam"/>
    <property type="match status" value="1"/>
</dbReference>
<dbReference type="GO" id="GO:0008168">
    <property type="term" value="F:methyltransferase activity"/>
    <property type="evidence" value="ECO:0007669"/>
    <property type="project" value="UniProtKB-KW"/>
</dbReference>
<keyword evidence="2" id="KW-0489">Methyltransferase</keyword>
<dbReference type="PANTHER" id="PTHR34203:SF15">
    <property type="entry name" value="SLL1173 PROTEIN"/>
    <property type="match status" value="1"/>
</dbReference>
<feature type="domain" description="Methyltransferase FkbM" evidence="1">
    <location>
        <begin position="71"/>
        <end position="239"/>
    </location>
</feature>
<keyword evidence="2" id="KW-0808">Transferase</keyword>
<accession>A0A9E2W951</accession>
<protein>
    <submittedName>
        <fullName evidence="2">FkbM family methyltransferase</fullName>
    </submittedName>
</protein>
<reference evidence="2" key="1">
    <citation type="submission" date="2021-06" db="EMBL/GenBank/DDBJ databases">
        <authorList>
            <person name="Huq M.A."/>
        </authorList>
    </citation>
    <scope>NUCLEOTIDE SEQUENCE</scope>
    <source>
        <strain evidence="2">MAH-26</strain>
    </source>
</reference>
<proteinExistence type="predicted"/>
<evidence type="ECO:0000313" key="2">
    <source>
        <dbReference type="EMBL" id="MBV4359177.1"/>
    </source>
</evidence>
<comment type="caution">
    <text evidence="2">The sequence shown here is derived from an EMBL/GenBank/DDBJ whole genome shotgun (WGS) entry which is preliminary data.</text>
</comment>
<evidence type="ECO:0000313" key="3">
    <source>
        <dbReference type="Proteomes" id="UP000812270"/>
    </source>
</evidence>
<dbReference type="InterPro" id="IPR006342">
    <property type="entry name" value="FkbM_mtfrase"/>
</dbReference>
<dbReference type="PANTHER" id="PTHR34203">
    <property type="entry name" value="METHYLTRANSFERASE, FKBM FAMILY PROTEIN"/>
    <property type="match status" value="1"/>
</dbReference>
<dbReference type="RefSeq" id="WP_217793118.1">
    <property type="nucleotide sequence ID" value="NZ_JAHSPG010000014.1"/>
</dbReference>
<gene>
    <name evidence="2" type="ORF">KTO63_18560</name>
</gene>
<dbReference type="GO" id="GO:0032259">
    <property type="term" value="P:methylation"/>
    <property type="evidence" value="ECO:0007669"/>
    <property type="project" value="UniProtKB-KW"/>
</dbReference>
<name>A0A9E2W951_9BACT</name>
<dbReference type="EMBL" id="JAHSPG010000014">
    <property type="protein sequence ID" value="MBV4359177.1"/>
    <property type="molecule type" value="Genomic_DNA"/>
</dbReference>
<keyword evidence="3" id="KW-1185">Reference proteome</keyword>
<dbReference type="AlphaFoldDB" id="A0A9E2W951"/>
<dbReference type="InterPro" id="IPR052514">
    <property type="entry name" value="SAM-dependent_MTase"/>
</dbReference>